<reference evidence="1 2" key="1">
    <citation type="journal article" date="2023" name="Microb. Genom.">
        <title>Mesoterricola silvestris gen. nov., sp. nov., Mesoterricola sediminis sp. nov., Geothrix oryzae sp. nov., Geothrix edaphica sp. nov., Geothrix rubra sp. nov., and Geothrix limicola sp. nov., six novel members of Acidobacteriota isolated from soils.</title>
        <authorList>
            <person name="Weisberg A.J."/>
            <person name="Pearce E."/>
            <person name="Kramer C.G."/>
            <person name="Chang J.H."/>
            <person name="Clarke C.R."/>
        </authorList>
    </citation>
    <scope>NUCLEOTIDE SEQUENCE [LARGE SCALE GENOMIC DNA]</scope>
    <source>
        <strain evidence="1 2">ID09-01A</strain>
    </source>
</reference>
<dbReference type="EMBL" id="JARAYU010000001">
    <property type="protein sequence ID" value="MDX3698463.1"/>
    <property type="molecule type" value="Genomic_DNA"/>
</dbReference>
<accession>A0ABU4N609</accession>
<keyword evidence="2" id="KW-1185">Reference proteome</keyword>
<dbReference type="RefSeq" id="WP_319061428.1">
    <property type="nucleotide sequence ID" value="NZ_JARAYT010000001.1"/>
</dbReference>
<comment type="caution">
    <text evidence="1">The sequence shown here is derived from an EMBL/GenBank/DDBJ whole genome shotgun (WGS) entry which is preliminary data.</text>
</comment>
<dbReference type="Pfam" id="PF25209">
    <property type="entry name" value="Phage_capsid_4"/>
    <property type="match status" value="1"/>
</dbReference>
<dbReference type="Proteomes" id="UP001271274">
    <property type="component" value="Unassembled WGS sequence"/>
</dbReference>
<sequence length="292" mass="30871">MAVDTFIPEVWAADLFVALRKAQIFGQPGVINRDYEGEIEQYGDTVHIGSLAAPTISTYTKNSTSIDPQTLTTTDQTLLIDQSKYFAFEVDDVDKRQVRAGGQLLTKAANDAAYGLSDTADVLLAALMAANAGNVVAAGDAATVDAAYKIVLALKLKLDKAKIPTTGRFLIVAPEFHALLLQDARFIDASQYGDGGATLRNGEVGRVLGFNVMVSLNNPAGTAGTGGEVSNFVIAGHSMATTFAEQINKVEAYRPQNSFSDAIKGLHVYGAKVVRPEALAVMDVDVTTGLPA</sequence>
<evidence type="ECO:0000313" key="1">
    <source>
        <dbReference type="EMBL" id="MDX3698463.1"/>
    </source>
</evidence>
<organism evidence="1 2">
    <name type="scientific">Streptomyces europaeiscabiei</name>
    <dbReference type="NCBI Taxonomy" id="146819"/>
    <lineage>
        <taxon>Bacteria</taxon>
        <taxon>Bacillati</taxon>
        <taxon>Actinomycetota</taxon>
        <taxon>Actinomycetes</taxon>
        <taxon>Kitasatosporales</taxon>
        <taxon>Streptomycetaceae</taxon>
        <taxon>Streptomyces</taxon>
    </lineage>
</organism>
<evidence type="ECO:0000313" key="2">
    <source>
        <dbReference type="Proteomes" id="UP001271274"/>
    </source>
</evidence>
<name>A0ABU4N609_9ACTN</name>
<protein>
    <submittedName>
        <fullName evidence="1">N4-gp56 family major capsid protein</fullName>
    </submittedName>
</protein>
<proteinExistence type="predicted"/>
<gene>
    <name evidence="1" type="ORF">PV662_01565</name>
</gene>